<gene>
    <name evidence="6" type="ORF">SaccyDRAFT_3170</name>
</gene>
<dbReference type="AlphaFoldDB" id="H5XLW4"/>
<dbReference type="PROSITE" id="PS50977">
    <property type="entry name" value="HTH_TETR_2"/>
    <property type="match status" value="1"/>
</dbReference>
<dbReference type="InterPro" id="IPR009057">
    <property type="entry name" value="Homeodomain-like_sf"/>
</dbReference>
<dbReference type="GO" id="GO:0000976">
    <property type="term" value="F:transcription cis-regulatory region binding"/>
    <property type="evidence" value="ECO:0007669"/>
    <property type="project" value="TreeGrafter"/>
</dbReference>
<dbReference type="STRING" id="882082.SaccyDRAFT_3170"/>
<dbReference type="PANTHER" id="PTHR30055">
    <property type="entry name" value="HTH-TYPE TRANSCRIPTIONAL REGULATOR RUTR"/>
    <property type="match status" value="1"/>
</dbReference>
<accession>H5XLW4</accession>
<evidence type="ECO:0000259" key="5">
    <source>
        <dbReference type="PROSITE" id="PS50977"/>
    </source>
</evidence>
<keyword evidence="3" id="KW-0804">Transcription</keyword>
<keyword evidence="1" id="KW-0805">Transcription regulation</keyword>
<evidence type="ECO:0000256" key="2">
    <source>
        <dbReference type="ARBA" id="ARBA00023125"/>
    </source>
</evidence>
<dbReference type="HOGENOM" id="CLU_069356_45_3_11"/>
<organism evidence="6 7">
    <name type="scientific">Saccharomonospora cyanea NA-134</name>
    <dbReference type="NCBI Taxonomy" id="882082"/>
    <lineage>
        <taxon>Bacteria</taxon>
        <taxon>Bacillati</taxon>
        <taxon>Actinomycetota</taxon>
        <taxon>Actinomycetes</taxon>
        <taxon>Pseudonocardiales</taxon>
        <taxon>Pseudonocardiaceae</taxon>
        <taxon>Saccharomonospora</taxon>
    </lineage>
</organism>
<reference evidence="6 7" key="1">
    <citation type="submission" date="2011-11" db="EMBL/GenBank/DDBJ databases">
        <title>The Noncontiguous Finished sequence of Saccharomonospora cyanea NA-134.</title>
        <authorList>
            <consortium name="US DOE Joint Genome Institute"/>
            <person name="Lucas S."/>
            <person name="Han J."/>
            <person name="Lapidus A."/>
            <person name="Cheng J.-F."/>
            <person name="Goodwin L."/>
            <person name="Pitluck S."/>
            <person name="Peters L."/>
            <person name="Ovchinnikova G."/>
            <person name="Lu M."/>
            <person name="Detter J.C."/>
            <person name="Han C."/>
            <person name="Tapia R."/>
            <person name="Land M."/>
            <person name="Hauser L."/>
            <person name="Kyrpides N."/>
            <person name="Ivanova N."/>
            <person name="Pagani I."/>
            <person name="Brambilla E.-M."/>
            <person name="Klenk H.-P."/>
            <person name="Woyke T."/>
        </authorList>
    </citation>
    <scope>NUCLEOTIDE SEQUENCE [LARGE SCALE GENOMIC DNA]</scope>
    <source>
        <strain evidence="6 7">NA-134</strain>
    </source>
</reference>
<evidence type="ECO:0000256" key="1">
    <source>
        <dbReference type="ARBA" id="ARBA00023015"/>
    </source>
</evidence>
<keyword evidence="2 4" id="KW-0238">DNA-binding</keyword>
<evidence type="ECO:0000256" key="4">
    <source>
        <dbReference type="PROSITE-ProRule" id="PRU00335"/>
    </source>
</evidence>
<dbReference type="PRINTS" id="PR00455">
    <property type="entry name" value="HTHTETR"/>
</dbReference>
<name>H5XLW4_9PSEU</name>
<evidence type="ECO:0000313" key="6">
    <source>
        <dbReference type="EMBL" id="EHR62006.1"/>
    </source>
</evidence>
<dbReference type="SUPFAM" id="SSF46689">
    <property type="entry name" value="Homeodomain-like"/>
    <property type="match status" value="1"/>
</dbReference>
<dbReference type="GO" id="GO:0003700">
    <property type="term" value="F:DNA-binding transcription factor activity"/>
    <property type="evidence" value="ECO:0007669"/>
    <property type="project" value="TreeGrafter"/>
</dbReference>
<evidence type="ECO:0000313" key="7">
    <source>
        <dbReference type="Proteomes" id="UP000002791"/>
    </source>
</evidence>
<dbReference type="Pfam" id="PF00440">
    <property type="entry name" value="TetR_N"/>
    <property type="match status" value="1"/>
</dbReference>
<proteinExistence type="predicted"/>
<feature type="domain" description="HTH tetR-type" evidence="5">
    <location>
        <begin position="3"/>
        <end position="63"/>
    </location>
</feature>
<dbReference type="eggNOG" id="COG1309">
    <property type="taxonomic scope" value="Bacteria"/>
</dbReference>
<protein>
    <submittedName>
        <fullName evidence="6">Transcriptional regulator</fullName>
    </submittedName>
</protein>
<feature type="DNA-binding region" description="H-T-H motif" evidence="4">
    <location>
        <begin position="26"/>
        <end position="45"/>
    </location>
</feature>
<dbReference type="Proteomes" id="UP000002791">
    <property type="component" value="Chromosome"/>
</dbReference>
<dbReference type="PANTHER" id="PTHR30055:SF234">
    <property type="entry name" value="HTH-TYPE TRANSCRIPTIONAL REGULATOR BETI"/>
    <property type="match status" value="1"/>
</dbReference>
<sequence length="203" mass="22785">MNPERRRRLLETAAREFAESGYEGASLNRIIRECRMSKSSFYYYVESKRHLFDLVVRELTRELLDRLSVPDPKEFAADFWPNTARVFERLTVLAREQPLFADVGRMFHLPGAPTDPGSAAGSALAAARSWLDRALAEGVAAGAVRGDLPPSLLRDVTFAVLATFDEWTLRHQEDLDGEVMRALVRGELAALRRLLAPDTEVPS</sequence>
<evidence type="ECO:0000256" key="3">
    <source>
        <dbReference type="ARBA" id="ARBA00023163"/>
    </source>
</evidence>
<dbReference type="InterPro" id="IPR001647">
    <property type="entry name" value="HTH_TetR"/>
</dbReference>
<dbReference type="InterPro" id="IPR050109">
    <property type="entry name" value="HTH-type_TetR-like_transc_reg"/>
</dbReference>
<dbReference type="OrthoDB" id="3211155at2"/>
<keyword evidence="7" id="KW-1185">Reference proteome</keyword>
<dbReference type="Gene3D" id="1.10.357.10">
    <property type="entry name" value="Tetracycline Repressor, domain 2"/>
    <property type="match status" value="1"/>
</dbReference>
<dbReference type="EMBL" id="CM001440">
    <property type="protein sequence ID" value="EHR62006.1"/>
    <property type="molecule type" value="Genomic_DNA"/>
</dbReference>